<dbReference type="KEGG" id="dax:FDQ92_12005"/>
<evidence type="ECO:0000313" key="6">
    <source>
        <dbReference type="Proteomes" id="UP000298602"/>
    </source>
</evidence>
<dbReference type="InterPro" id="IPR050498">
    <property type="entry name" value="Ycf3"/>
</dbReference>
<keyword evidence="1" id="KW-0677">Repeat</keyword>
<proteinExistence type="predicted"/>
<dbReference type="InterPro" id="IPR019734">
    <property type="entry name" value="TPR_rpt"/>
</dbReference>
<dbReference type="Pfam" id="PF13432">
    <property type="entry name" value="TPR_16"/>
    <property type="match status" value="2"/>
</dbReference>
<dbReference type="Proteomes" id="UP000298602">
    <property type="component" value="Chromosome"/>
</dbReference>
<feature type="repeat" description="TPR" evidence="3">
    <location>
        <begin position="146"/>
        <end position="179"/>
    </location>
</feature>
<dbReference type="Pfam" id="PF00515">
    <property type="entry name" value="TPR_1"/>
    <property type="match status" value="1"/>
</dbReference>
<dbReference type="PANTHER" id="PTHR44858:SF1">
    <property type="entry name" value="UDP-N-ACETYLGLUCOSAMINE--PEPTIDE N-ACETYLGLUCOSAMINYLTRANSFERASE SPINDLY-RELATED"/>
    <property type="match status" value="1"/>
</dbReference>
<evidence type="ECO:0000256" key="3">
    <source>
        <dbReference type="PROSITE-ProRule" id="PRU00339"/>
    </source>
</evidence>
<dbReference type="AlphaFoldDB" id="A0A4P8L4R7"/>
<keyword evidence="6" id="KW-1185">Reference proteome</keyword>
<dbReference type="PROSITE" id="PS51257">
    <property type="entry name" value="PROKAR_LIPOPROTEIN"/>
    <property type="match status" value="1"/>
</dbReference>
<dbReference type="RefSeq" id="WP_137425117.1">
    <property type="nucleotide sequence ID" value="NZ_CP040098.1"/>
</dbReference>
<dbReference type="InterPro" id="IPR011990">
    <property type="entry name" value="TPR-like_helical_dom_sf"/>
</dbReference>
<reference evidence="5 6" key="2">
    <citation type="submission" date="2019-05" db="EMBL/GenBank/DDBJ databases">
        <authorList>
            <person name="Suflita J.M."/>
            <person name="Marks C.R."/>
        </authorList>
    </citation>
    <scope>NUCLEOTIDE SEQUENCE [LARGE SCALE GENOMIC DNA]</scope>
    <source>
        <strain evidence="5 6">ALDC</strain>
    </source>
</reference>
<dbReference type="PROSITE" id="PS50293">
    <property type="entry name" value="TPR_REGION"/>
    <property type="match status" value="1"/>
</dbReference>
<evidence type="ECO:0000313" key="5">
    <source>
        <dbReference type="EMBL" id="QCQ22834.1"/>
    </source>
</evidence>
<keyword evidence="4" id="KW-0732">Signal</keyword>
<evidence type="ECO:0000256" key="4">
    <source>
        <dbReference type="SAM" id="SignalP"/>
    </source>
</evidence>
<feature type="repeat" description="TPR" evidence="3">
    <location>
        <begin position="110"/>
        <end position="143"/>
    </location>
</feature>
<dbReference type="Gene3D" id="1.25.40.10">
    <property type="entry name" value="Tetratricopeptide repeat domain"/>
    <property type="match status" value="2"/>
</dbReference>
<feature type="repeat" description="TPR" evidence="3">
    <location>
        <begin position="214"/>
        <end position="247"/>
    </location>
</feature>
<dbReference type="PANTHER" id="PTHR44858">
    <property type="entry name" value="TETRATRICOPEPTIDE REPEAT PROTEIN 6"/>
    <property type="match status" value="1"/>
</dbReference>
<dbReference type="SUPFAM" id="SSF81901">
    <property type="entry name" value="HCP-like"/>
    <property type="match status" value="1"/>
</dbReference>
<evidence type="ECO:0000256" key="2">
    <source>
        <dbReference type="ARBA" id="ARBA00022803"/>
    </source>
</evidence>
<protein>
    <submittedName>
        <fullName evidence="5">Tetratricopeptide repeat protein</fullName>
    </submittedName>
</protein>
<gene>
    <name evidence="5" type="ORF">FDQ92_12005</name>
</gene>
<reference evidence="5 6" key="1">
    <citation type="submission" date="2019-05" db="EMBL/GenBank/DDBJ databases">
        <title>The Complete Genome Sequence of the n-alkane-degrading Desulfoglaeba alkanexedens ALDC reveals multiple alkylsuccinate synthase gene clusters.</title>
        <authorList>
            <person name="Callaghan A.V."/>
            <person name="Davidova I.A."/>
            <person name="Duncan K.E."/>
            <person name="Morris B."/>
            <person name="McInerney M.J."/>
        </authorList>
    </citation>
    <scope>NUCLEOTIDE SEQUENCE [LARGE SCALE GENOMIC DNA]</scope>
    <source>
        <strain evidence="5 6">ALDC</strain>
    </source>
</reference>
<dbReference type="PROSITE" id="PS50005">
    <property type="entry name" value="TPR"/>
    <property type="match status" value="3"/>
</dbReference>
<organism evidence="5 6">
    <name type="scientific">Desulfoglaeba alkanexedens ALDC</name>
    <dbReference type="NCBI Taxonomy" id="980445"/>
    <lineage>
        <taxon>Bacteria</taxon>
        <taxon>Pseudomonadati</taxon>
        <taxon>Thermodesulfobacteriota</taxon>
        <taxon>Syntrophobacteria</taxon>
        <taxon>Syntrophobacterales</taxon>
        <taxon>Syntrophobacteraceae</taxon>
        <taxon>Desulfoglaeba</taxon>
    </lineage>
</organism>
<keyword evidence="2 3" id="KW-0802">TPR repeat</keyword>
<dbReference type="OrthoDB" id="9815059at2"/>
<accession>A0A4P8L4R7</accession>
<dbReference type="EMBL" id="CP040098">
    <property type="protein sequence ID" value="QCQ22834.1"/>
    <property type="molecule type" value="Genomic_DNA"/>
</dbReference>
<feature type="chain" id="PRO_5020717249" evidence="4">
    <location>
        <begin position="30"/>
        <end position="265"/>
    </location>
</feature>
<dbReference type="SMART" id="SM00028">
    <property type="entry name" value="TPR"/>
    <property type="match status" value="6"/>
</dbReference>
<feature type="signal peptide" evidence="4">
    <location>
        <begin position="1"/>
        <end position="29"/>
    </location>
</feature>
<evidence type="ECO:0000256" key="1">
    <source>
        <dbReference type="ARBA" id="ARBA00022737"/>
    </source>
</evidence>
<name>A0A4P8L4R7_9BACT</name>
<sequence>MTARKTTGKRLWAPAFILCAALLSACAAAPSGTDPLGTRMSAVELKELGEKFLGAGDIGQALKYLVMAEEKNPRDPETHYALGLAYDARRLPEEAQAHLLRAVELRSDYSEAWNTLGALHARNGRLDEAEAAFRKALANPFYTTPHYAHYNLGQLYEKRGDFNAALAQYDNALHFEPGFARAHLQRGRVLEALGDRAAARRAIGRAIAYDANLAEAHFHYGRLCALMGDSAQAVTALRQVIQLEPGGALAEAAERYLENLERSRY</sequence>